<reference evidence="1 2" key="1">
    <citation type="submission" date="2019-01" db="EMBL/GenBank/DDBJ databases">
        <authorList>
            <person name="Sayadi A."/>
        </authorList>
    </citation>
    <scope>NUCLEOTIDE SEQUENCE [LARGE SCALE GENOMIC DNA]</scope>
</reference>
<sequence length="132" mass="15299">MLIKRNKQDFWLCEGNLNLTTKLMKTKFWKVMILKLMGVKNMIEKQSKKIRMLTFNESATLPESFSSDAETTLGGLMHPVQTRNVGNAFTVEISIRDIFAKNVRNSFVWSMCNHVVLIVSVKYINNEIIEIR</sequence>
<accession>A0A653BQC0</accession>
<gene>
    <name evidence="1" type="ORF">CALMAC_LOCUS2920</name>
</gene>
<dbReference type="AlphaFoldDB" id="A0A653BQC0"/>
<keyword evidence="2" id="KW-1185">Reference proteome</keyword>
<name>A0A653BQC0_CALMS</name>
<evidence type="ECO:0000313" key="2">
    <source>
        <dbReference type="Proteomes" id="UP000410492"/>
    </source>
</evidence>
<protein>
    <submittedName>
        <fullName evidence="1">Uncharacterized protein</fullName>
    </submittedName>
</protein>
<evidence type="ECO:0000313" key="1">
    <source>
        <dbReference type="EMBL" id="VEN37797.1"/>
    </source>
</evidence>
<dbReference type="EMBL" id="CAACVG010003805">
    <property type="protein sequence ID" value="VEN37797.1"/>
    <property type="molecule type" value="Genomic_DNA"/>
</dbReference>
<organism evidence="1 2">
    <name type="scientific">Callosobruchus maculatus</name>
    <name type="common">Southern cowpea weevil</name>
    <name type="synonym">Pulse bruchid</name>
    <dbReference type="NCBI Taxonomy" id="64391"/>
    <lineage>
        <taxon>Eukaryota</taxon>
        <taxon>Metazoa</taxon>
        <taxon>Ecdysozoa</taxon>
        <taxon>Arthropoda</taxon>
        <taxon>Hexapoda</taxon>
        <taxon>Insecta</taxon>
        <taxon>Pterygota</taxon>
        <taxon>Neoptera</taxon>
        <taxon>Endopterygota</taxon>
        <taxon>Coleoptera</taxon>
        <taxon>Polyphaga</taxon>
        <taxon>Cucujiformia</taxon>
        <taxon>Chrysomeloidea</taxon>
        <taxon>Chrysomelidae</taxon>
        <taxon>Bruchinae</taxon>
        <taxon>Bruchini</taxon>
        <taxon>Callosobruchus</taxon>
    </lineage>
</organism>
<dbReference type="Proteomes" id="UP000410492">
    <property type="component" value="Unassembled WGS sequence"/>
</dbReference>
<proteinExistence type="predicted"/>